<dbReference type="Pfam" id="PF00395">
    <property type="entry name" value="SLH"/>
    <property type="match status" value="3"/>
</dbReference>
<dbReference type="PROSITE" id="PS51272">
    <property type="entry name" value="SLH"/>
    <property type="match status" value="3"/>
</dbReference>
<comment type="caution">
    <text evidence="3">The sequence shown here is derived from an EMBL/GenBank/DDBJ whole genome shotgun (WGS) entry which is preliminary data.</text>
</comment>
<dbReference type="PANTHER" id="PTHR43308">
    <property type="entry name" value="OUTER MEMBRANE PROTEIN ALPHA-RELATED"/>
    <property type="match status" value="1"/>
</dbReference>
<gene>
    <name evidence="3" type="ORF">H9838_08530</name>
</gene>
<name>A0A9D1YEE7_9FIRM</name>
<dbReference type="Gene3D" id="2.60.40.2340">
    <property type="match status" value="1"/>
</dbReference>
<reference evidence="3" key="1">
    <citation type="journal article" date="2021" name="PeerJ">
        <title>Extensive microbial diversity within the chicken gut microbiome revealed by metagenomics and culture.</title>
        <authorList>
            <person name="Gilroy R."/>
            <person name="Ravi A."/>
            <person name="Getino M."/>
            <person name="Pursley I."/>
            <person name="Horton D.L."/>
            <person name="Alikhan N.F."/>
            <person name="Baker D."/>
            <person name="Gharbi K."/>
            <person name="Hall N."/>
            <person name="Watson M."/>
            <person name="Adriaenssens E.M."/>
            <person name="Foster-Nyarko E."/>
            <person name="Jarju S."/>
            <person name="Secka A."/>
            <person name="Antonio M."/>
            <person name="Oren A."/>
            <person name="Chaudhuri R.R."/>
            <person name="La Ragione R."/>
            <person name="Hildebrand F."/>
            <person name="Pallen M.J."/>
        </authorList>
    </citation>
    <scope>NUCLEOTIDE SEQUENCE</scope>
    <source>
        <strain evidence="3">1282</strain>
    </source>
</reference>
<dbReference type="InterPro" id="IPR051465">
    <property type="entry name" value="Cell_Envelope_Struct_Comp"/>
</dbReference>
<evidence type="ECO:0000259" key="2">
    <source>
        <dbReference type="PROSITE" id="PS51272"/>
    </source>
</evidence>
<feature type="domain" description="SLH" evidence="2">
    <location>
        <begin position="1045"/>
        <end position="1104"/>
    </location>
</feature>
<evidence type="ECO:0000256" key="1">
    <source>
        <dbReference type="ARBA" id="ARBA00022737"/>
    </source>
</evidence>
<organism evidence="3 4">
    <name type="scientific">Candidatus Acutalibacter pullistercoris</name>
    <dbReference type="NCBI Taxonomy" id="2838418"/>
    <lineage>
        <taxon>Bacteria</taxon>
        <taxon>Bacillati</taxon>
        <taxon>Bacillota</taxon>
        <taxon>Clostridia</taxon>
        <taxon>Eubacteriales</taxon>
        <taxon>Acutalibacteraceae</taxon>
        <taxon>Acutalibacter</taxon>
    </lineage>
</organism>
<dbReference type="PANTHER" id="PTHR43308:SF5">
    <property type="entry name" value="S-LAYER PROTEIN _ PEPTIDOGLYCAN ENDO-BETA-N-ACETYLGLUCOSAMINIDASE"/>
    <property type="match status" value="1"/>
</dbReference>
<feature type="domain" description="SLH" evidence="2">
    <location>
        <begin position="1106"/>
        <end position="1169"/>
    </location>
</feature>
<feature type="domain" description="SLH" evidence="2">
    <location>
        <begin position="1170"/>
        <end position="1226"/>
    </location>
</feature>
<dbReference type="InterPro" id="IPR001119">
    <property type="entry name" value="SLH_dom"/>
</dbReference>
<evidence type="ECO:0000313" key="3">
    <source>
        <dbReference type="EMBL" id="HIY27200.1"/>
    </source>
</evidence>
<keyword evidence="1" id="KW-0677">Repeat</keyword>
<dbReference type="Proteomes" id="UP000823915">
    <property type="component" value="Unassembled WGS sequence"/>
</dbReference>
<sequence length="1226" mass="134069">MIPLSASAATIDNLDLIYVDGNPVKFGDTVETKEGEVWVNLANDLPTGYELWVDDVTSSTEEVKLDTDPEPLSLAQYCDKDGVMTLILYRNADNSNLKEVDDTFTITVKKVDKFSTTMLDPDGFEFDGVGVYSAKVDNENAKVYVELARKTLTTSIEEDQDSLGAKMHVTTLQNATIDGADYALVDADDEDTFVVDSEDGSKHTTFQVIATYVDALETFSITGTDGETYTGTPVDTNRDDVADTVVVTLPESAIWDSYDEPIEGPELEVTYEVKGHVNSTVEIGTGANPAENPNVKTGDKVEFTGLETGKSALNYVLVSRLPANKDTGATQFYNLTVKLEESSDTTVVGAIVNRTIAKVDNEAKEIEAYLPESDFDTIDEADVTLWVAPGAVPAIGTTQGTPGTPDASGVTEEGVAYDIYTFADVDLSKDKIVQITAEDDVTVEQYTLAAKHTENVTDAVINAFWLKDPATGATYEAEVTGKEDDLVITVPYMTTDISDWTVYITPAEYTYVTKSANSTSIADQIYSGGFKAAEIGFDDGFLPLEGDSTKLYAFNKNNPKVKEVYTIHVVLDKDSMTTGHALTDLEFTTQPTDNDNDEKVFRAIRDTKDTSRNLFNAEVEQETSGNHNVGTVNLPIPLSLTTSAGMREDLGFDYQNIATGYKTRDNEGTVFGIEEETFGYYILKPLQVLTDDDMNEGEEDIITASKLQNDGDAANVYSRIIVLPDETARKVLTGDASIVNEGPKPGKILVNKAEKDGTLYNVKIDPQPAQSGSELKSMSVGDTELTITDKRVITGNLNFSQTAAEDFDPEEPGGIDKATFVEFEISDYALLINEGTENDVVFFSNGDVTGDGTVDEINALNNYKGDGGEYYNYNNWKLVFERVDNADHDVNVYRVRGNNTNDRVKIDSLTVIAEDRLNSKLDGRGEATNDPAASTTTYTFDLHWNAPSEEAEITEFTLDGFEGTIKNTTSETRTITVNVPYGTDVKGMVAEFVASPGAVVTTGAPETGIPFESGITTMNYTNPVKVYVTSEDKDHTHMYVITVNQGYTFEDIDEDDWFYDDVVAAAEEGYINGMEPGKYEPLGKLTRAQFATMIARAMNYDSNPDVEASFPDVKDDHYAKAAINFCYENDIIRGYEDGTFKPEKTISRQEVAAILARAFNLEEISSKAYPDDSQIAGWASDDVYKCLAAELMMGDADTGNFRPVSDLTRAEAATILMNANRAGFID</sequence>
<reference evidence="3" key="2">
    <citation type="submission" date="2021-04" db="EMBL/GenBank/DDBJ databases">
        <authorList>
            <person name="Gilroy R."/>
        </authorList>
    </citation>
    <scope>NUCLEOTIDE SEQUENCE</scope>
    <source>
        <strain evidence="3">1282</strain>
    </source>
</reference>
<protein>
    <submittedName>
        <fullName evidence="3">S-layer homology domain-containing protein</fullName>
    </submittedName>
</protein>
<dbReference type="EMBL" id="DXDU01000135">
    <property type="protein sequence ID" value="HIY27200.1"/>
    <property type="molecule type" value="Genomic_DNA"/>
</dbReference>
<proteinExistence type="predicted"/>
<accession>A0A9D1YEE7</accession>
<dbReference type="AlphaFoldDB" id="A0A9D1YEE7"/>
<evidence type="ECO:0000313" key="4">
    <source>
        <dbReference type="Proteomes" id="UP000823915"/>
    </source>
</evidence>